<evidence type="ECO:0000256" key="7">
    <source>
        <dbReference type="ARBA" id="ARBA00023136"/>
    </source>
</evidence>
<evidence type="ECO:0000256" key="5">
    <source>
        <dbReference type="ARBA" id="ARBA00022989"/>
    </source>
</evidence>
<feature type="transmembrane region" description="Helical" evidence="14">
    <location>
        <begin position="321"/>
        <end position="349"/>
    </location>
</feature>
<dbReference type="PROSITE" id="PS00237">
    <property type="entry name" value="G_PROTEIN_RECEP_F1_1"/>
    <property type="match status" value="1"/>
</dbReference>
<keyword evidence="3" id="KW-0597">Phosphoprotein</keyword>
<feature type="transmembrane region" description="Helical" evidence="14">
    <location>
        <begin position="369"/>
        <end position="387"/>
    </location>
</feature>
<evidence type="ECO:0000313" key="17">
    <source>
        <dbReference type="Proteomes" id="UP001166093"/>
    </source>
</evidence>
<dbReference type="PANTHER" id="PTHR24225:SF72">
    <property type="entry name" value="G-PROTEIN COUPLED RECEPTORS FAMILY 1 PROFILE DOMAIN-CONTAINING PROTEIN-RELATED"/>
    <property type="match status" value="1"/>
</dbReference>
<feature type="transmembrane region" description="Helical" evidence="14">
    <location>
        <begin position="25"/>
        <end position="50"/>
    </location>
</feature>
<dbReference type="SUPFAM" id="SSF81321">
    <property type="entry name" value="Family A G protein-coupled receptor-like"/>
    <property type="match status" value="2"/>
</dbReference>
<sequence length="442" mass="49845">MNFSSSPSPFLPQRPPPSSPGFSQILGTVILTLAFVLGFPGNLFVVWTVLCRVTRRSVTCLLVLNLAAADALVLLSAPFFMRYVIGGRGWEFGPAFCKLVHYLCSVNMYASIFLIAAMSLDRFLAVSRPFLSQWLRTKRSLLKILLVIWSLAFLFAIPMPFFRREQMPLEEKELNPFSFEQRKIQGAMMEVFKILTLTNTLSTVQKPGPEGTAGNRVDVGQRGDTSSHREWQRYGMGNLVMLLRQNHLDPLRPDLTKVFPKEGLFYCILFHSDPKHMVFQYLMETIFGFLIPFSIIIFCYSQIGSRLQGAKFNKRRRSGRLILLIVAAFAVFWMPYHIVNLIQVSSALAWEESLKEALLNAAKTARPNVTAFAFFSSSINPILYVFAGSSHIRSAGLNFMAKMFEGTHSEGSGSSRVSRSTKISRNDSLDFENLPEMKPLST</sequence>
<evidence type="ECO:0000256" key="6">
    <source>
        <dbReference type="ARBA" id="ARBA00023040"/>
    </source>
</evidence>
<accession>A0ABS2XZX5</accession>
<feature type="domain" description="G-protein coupled receptors family 1 profile" evidence="15">
    <location>
        <begin position="41"/>
        <end position="384"/>
    </location>
</feature>
<keyword evidence="17" id="KW-1185">Reference proteome</keyword>
<feature type="non-terminal residue" evidence="16">
    <location>
        <position position="1"/>
    </location>
</feature>
<evidence type="ECO:0000313" key="16">
    <source>
        <dbReference type="EMBL" id="MBN3279465.1"/>
    </source>
</evidence>
<feature type="transmembrane region" description="Helical" evidence="14">
    <location>
        <begin position="62"/>
        <end position="80"/>
    </location>
</feature>
<feature type="region of interest" description="Disordered" evidence="13">
    <location>
        <begin position="205"/>
        <end position="228"/>
    </location>
</feature>
<protein>
    <submittedName>
        <fullName evidence="16">LT4R1 protein</fullName>
    </submittedName>
</protein>
<evidence type="ECO:0000256" key="14">
    <source>
        <dbReference type="SAM" id="Phobius"/>
    </source>
</evidence>
<reference evidence="16" key="1">
    <citation type="journal article" date="2021" name="Cell">
        <title>Tracing the genetic footprints of vertebrate landing in non-teleost ray-finned fishes.</title>
        <authorList>
            <person name="Bi X."/>
            <person name="Wang K."/>
            <person name="Yang L."/>
            <person name="Pan H."/>
            <person name="Jiang H."/>
            <person name="Wei Q."/>
            <person name="Fang M."/>
            <person name="Yu H."/>
            <person name="Zhu C."/>
            <person name="Cai Y."/>
            <person name="He Y."/>
            <person name="Gan X."/>
            <person name="Zeng H."/>
            <person name="Yu D."/>
            <person name="Zhu Y."/>
            <person name="Jiang H."/>
            <person name="Qiu Q."/>
            <person name="Yang H."/>
            <person name="Zhang Y.E."/>
            <person name="Wang W."/>
            <person name="Zhu M."/>
            <person name="He S."/>
            <person name="Zhang G."/>
        </authorList>
    </citation>
    <scope>NUCLEOTIDE SEQUENCE</scope>
    <source>
        <strain evidence="16">Pddl_001</strain>
    </source>
</reference>
<feature type="transmembrane region" description="Helical" evidence="14">
    <location>
        <begin position="100"/>
        <end position="120"/>
    </location>
</feature>
<dbReference type="EMBL" id="JAAWVQ010089738">
    <property type="protein sequence ID" value="MBN3279465.1"/>
    <property type="molecule type" value="Genomic_DNA"/>
</dbReference>
<feature type="transmembrane region" description="Helical" evidence="14">
    <location>
        <begin position="141"/>
        <end position="162"/>
    </location>
</feature>
<keyword evidence="2" id="KW-1003">Cell membrane</keyword>
<dbReference type="PANTHER" id="PTHR24225">
    <property type="entry name" value="CHEMOTACTIC RECEPTOR"/>
    <property type="match status" value="1"/>
</dbReference>
<comment type="similarity">
    <text evidence="11">Belongs to the chemokine-like receptor (CMKLR) family.</text>
</comment>
<dbReference type="Gene3D" id="1.20.1070.10">
    <property type="entry name" value="Rhodopsin 7-helix transmembrane proteins"/>
    <property type="match status" value="2"/>
</dbReference>
<keyword evidence="8 12" id="KW-0675">Receptor</keyword>
<dbReference type="Pfam" id="PF00001">
    <property type="entry name" value="7tm_1"/>
    <property type="match status" value="2"/>
</dbReference>
<evidence type="ECO:0000256" key="8">
    <source>
        <dbReference type="ARBA" id="ARBA00023170"/>
    </source>
</evidence>
<dbReference type="InterPro" id="IPR000276">
    <property type="entry name" value="GPCR_Rhodpsn"/>
</dbReference>
<dbReference type="PROSITE" id="PS50262">
    <property type="entry name" value="G_PROTEIN_RECEP_F1_2"/>
    <property type="match status" value="1"/>
</dbReference>
<gene>
    <name evidence="16" type="primary">Ltb4r_5</name>
    <name evidence="16" type="ORF">GTO93_0017986</name>
</gene>
<evidence type="ECO:0000256" key="1">
    <source>
        <dbReference type="ARBA" id="ARBA00004651"/>
    </source>
</evidence>
<comment type="subcellular location">
    <subcellularLocation>
        <location evidence="1">Cell membrane</location>
        <topology evidence="1">Multi-pass membrane protein</topology>
    </subcellularLocation>
</comment>
<evidence type="ECO:0000256" key="4">
    <source>
        <dbReference type="ARBA" id="ARBA00022692"/>
    </source>
</evidence>
<dbReference type="Proteomes" id="UP001166093">
    <property type="component" value="Unassembled WGS sequence"/>
</dbReference>
<comment type="caution">
    <text evidence="16">The sequence shown here is derived from an EMBL/GenBank/DDBJ whole genome shotgun (WGS) entry which is preliminary data.</text>
</comment>
<feature type="transmembrane region" description="Helical" evidence="14">
    <location>
        <begin position="278"/>
        <end position="300"/>
    </location>
</feature>
<evidence type="ECO:0000256" key="13">
    <source>
        <dbReference type="SAM" id="MobiDB-lite"/>
    </source>
</evidence>
<name>A0ABS2XZX5_POLSP</name>
<feature type="compositionally biased region" description="Basic and acidic residues" evidence="13">
    <location>
        <begin position="219"/>
        <end position="228"/>
    </location>
</feature>
<evidence type="ECO:0000256" key="2">
    <source>
        <dbReference type="ARBA" id="ARBA00022475"/>
    </source>
</evidence>
<keyword evidence="5 14" id="KW-1133">Transmembrane helix</keyword>
<keyword evidence="10 12" id="KW-0807">Transducer</keyword>
<proteinExistence type="inferred from homology"/>
<dbReference type="InterPro" id="IPR017452">
    <property type="entry name" value="GPCR_Rhodpsn_7TM"/>
</dbReference>
<keyword evidence="4 12" id="KW-0812">Transmembrane</keyword>
<keyword evidence="6 12" id="KW-0297">G-protein coupled receptor</keyword>
<dbReference type="InterPro" id="IPR000826">
    <property type="entry name" value="Formyl_rcpt-rel"/>
</dbReference>
<keyword evidence="7 14" id="KW-0472">Membrane</keyword>
<comment type="similarity">
    <text evidence="12">Belongs to the G-protein coupled receptor 1 family.</text>
</comment>
<evidence type="ECO:0000256" key="9">
    <source>
        <dbReference type="ARBA" id="ARBA00023180"/>
    </source>
</evidence>
<evidence type="ECO:0000256" key="11">
    <source>
        <dbReference type="ARBA" id="ARBA00025736"/>
    </source>
</evidence>
<keyword evidence="9" id="KW-0325">Glycoprotein</keyword>
<feature type="non-terminal residue" evidence="16">
    <location>
        <position position="442"/>
    </location>
</feature>
<organism evidence="16 17">
    <name type="scientific">Polyodon spathula</name>
    <name type="common">North American paddlefish</name>
    <name type="synonym">Squalus spathula</name>
    <dbReference type="NCBI Taxonomy" id="7913"/>
    <lineage>
        <taxon>Eukaryota</taxon>
        <taxon>Metazoa</taxon>
        <taxon>Chordata</taxon>
        <taxon>Craniata</taxon>
        <taxon>Vertebrata</taxon>
        <taxon>Euteleostomi</taxon>
        <taxon>Actinopterygii</taxon>
        <taxon>Chondrostei</taxon>
        <taxon>Acipenseriformes</taxon>
        <taxon>Polyodontidae</taxon>
        <taxon>Polyodon</taxon>
    </lineage>
</organism>
<evidence type="ECO:0000256" key="12">
    <source>
        <dbReference type="RuleBase" id="RU000688"/>
    </source>
</evidence>
<dbReference type="PRINTS" id="PR00237">
    <property type="entry name" value="GPCRRHODOPSN"/>
</dbReference>
<evidence type="ECO:0000256" key="3">
    <source>
        <dbReference type="ARBA" id="ARBA00022553"/>
    </source>
</evidence>
<evidence type="ECO:0000256" key="10">
    <source>
        <dbReference type="ARBA" id="ARBA00023224"/>
    </source>
</evidence>
<evidence type="ECO:0000259" key="15">
    <source>
        <dbReference type="PROSITE" id="PS50262"/>
    </source>
</evidence>